<dbReference type="GeneID" id="106163117"/>
<keyword evidence="3" id="KW-0472">Membrane</keyword>
<dbReference type="OrthoDB" id="2021143at2759"/>
<accession>A0A1S3ICU7</accession>
<comment type="similarity">
    <text evidence="1 3">Belongs to the peroxin-16 family.</text>
</comment>
<evidence type="ECO:0000256" key="4">
    <source>
        <dbReference type="SAM" id="MobiDB-lite"/>
    </source>
</evidence>
<dbReference type="Proteomes" id="UP000085678">
    <property type="component" value="Unplaced"/>
</dbReference>
<name>A0A1S3ICU7_LINAN</name>
<keyword evidence="3" id="KW-0812">Transmembrane</keyword>
<dbReference type="InterPro" id="IPR013919">
    <property type="entry name" value="Pex16"/>
</dbReference>
<evidence type="ECO:0000313" key="6">
    <source>
        <dbReference type="RefSeq" id="XP_013396080.1"/>
    </source>
</evidence>
<evidence type="ECO:0000313" key="5">
    <source>
        <dbReference type="Proteomes" id="UP000085678"/>
    </source>
</evidence>
<keyword evidence="3" id="KW-1133">Transmembrane helix</keyword>
<keyword evidence="3" id="KW-0576">Peroxisome</keyword>
<dbReference type="PANTHER" id="PTHR13299:SF0">
    <property type="entry name" value="PEROXISOMAL MEMBRANE PROTEIN PEX16"/>
    <property type="match status" value="1"/>
</dbReference>
<protein>
    <recommendedName>
        <fullName evidence="2 3">Peroxisomal membrane protein PEX16</fullName>
    </recommendedName>
</protein>
<gene>
    <name evidence="6" type="primary">LOC106163117</name>
</gene>
<keyword evidence="5" id="KW-1185">Reference proteome</keyword>
<dbReference type="FunCoup" id="A0A1S3ICU7">
    <property type="interactions" value="2204"/>
</dbReference>
<dbReference type="GO" id="GO:0005778">
    <property type="term" value="C:peroxisomal membrane"/>
    <property type="evidence" value="ECO:0007669"/>
    <property type="project" value="UniProtKB-SubCell"/>
</dbReference>
<reference evidence="6" key="1">
    <citation type="submission" date="2025-08" db="UniProtKB">
        <authorList>
            <consortium name="RefSeq"/>
        </authorList>
    </citation>
    <scope>IDENTIFICATION</scope>
    <source>
        <tissue evidence="6">Gonads</tissue>
    </source>
</reference>
<comment type="subcellular location">
    <subcellularLocation>
        <location evidence="3">Peroxisome membrane</location>
    </subcellularLocation>
</comment>
<dbReference type="InParanoid" id="A0A1S3ICU7"/>
<feature type="compositionally biased region" description="Basic and acidic residues" evidence="4">
    <location>
        <begin position="189"/>
        <end position="208"/>
    </location>
</feature>
<dbReference type="Pfam" id="PF08610">
    <property type="entry name" value="Pex16"/>
    <property type="match status" value="1"/>
</dbReference>
<keyword evidence="3" id="KW-0962">Peroxisome biogenesis</keyword>
<dbReference type="AlphaFoldDB" id="A0A1S3ICU7"/>
<evidence type="ECO:0000256" key="1">
    <source>
        <dbReference type="ARBA" id="ARBA00009505"/>
    </source>
</evidence>
<dbReference type="KEGG" id="lak:106163117"/>
<organism evidence="5 6">
    <name type="scientific">Lingula anatina</name>
    <name type="common">Brachiopod</name>
    <name type="synonym">Lingula unguis</name>
    <dbReference type="NCBI Taxonomy" id="7574"/>
    <lineage>
        <taxon>Eukaryota</taxon>
        <taxon>Metazoa</taxon>
        <taxon>Spiralia</taxon>
        <taxon>Lophotrochozoa</taxon>
        <taxon>Brachiopoda</taxon>
        <taxon>Linguliformea</taxon>
        <taxon>Lingulata</taxon>
        <taxon>Lingulida</taxon>
        <taxon>Linguloidea</taxon>
        <taxon>Lingulidae</taxon>
        <taxon>Lingula</taxon>
    </lineage>
</organism>
<evidence type="ECO:0000256" key="3">
    <source>
        <dbReference type="RuleBase" id="RU365003"/>
    </source>
</evidence>
<sequence>MAMCRKASLVDLIYVLSNPVLYLFTWAPAKMADDINKLIQKYKKFIANNPDSTTQVETIFRLGSYATAGRFSDSPVLSELVYSASNLIVLLNDGILRKANMLSINVPVSQARLHTLLTVLEYVQVFIEMLATRMFGETGKWILVACIEITKAAFRFILLLKFKSGIQSIPPVPPLDRENEVPKQNIKVRNRDRTDPSHHPNSDQKSKEPVTVTLERSGRVIRTLEAAPPMELRTWTLPAAKKTKNTTGMEDLMPTVLNKQRFTGECLHITRPLAHLLSMYLFGQSSWKPWLVAGAMDVSSLLLMGDPKSLNPAERAELHRRTVMLLYYLLRSPFYDSQTQAKIVILLKILADNVPGTGIVLRPLLQYLPVWQKVYFYVWGS</sequence>
<feature type="transmembrane region" description="Helical" evidence="3">
    <location>
        <begin position="12"/>
        <end position="29"/>
    </location>
</feature>
<proteinExistence type="inferred from homology"/>
<dbReference type="STRING" id="7574.A0A1S3ICU7"/>
<dbReference type="RefSeq" id="XP_013396080.1">
    <property type="nucleotide sequence ID" value="XM_013540626.1"/>
</dbReference>
<dbReference type="PANTHER" id="PTHR13299">
    <property type="entry name" value="PEROXISOMAL MEMBRANE PROTEIN PEX16"/>
    <property type="match status" value="1"/>
</dbReference>
<evidence type="ECO:0000256" key="2">
    <source>
        <dbReference type="ARBA" id="ARBA00018577"/>
    </source>
</evidence>
<dbReference type="GO" id="GO:0007031">
    <property type="term" value="P:peroxisome organization"/>
    <property type="evidence" value="ECO:0007669"/>
    <property type="project" value="UniProtKB-KW"/>
</dbReference>
<feature type="region of interest" description="Disordered" evidence="4">
    <location>
        <begin position="173"/>
        <end position="212"/>
    </location>
</feature>
<comment type="caution">
    <text evidence="3">Lacks conserved residue(s) required for the propagation of feature annotation.</text>
</comment>